<evidence type="ECO:0000259" key="3">
    <source>
        <dbReference type="Pfam" id="PF13229"/>
    </source>
</evidence>
<feature type="transmembrane region" description="Helical" evidence="2">
    <location>
        <begin position="888"/>
        <end position="910"/>
    </location>
</feature>
<dbReference type="InterPro" id="IPR012334">
    <property type="entry name" value="Pectin_lyas_fold"/>
</dbReference>
<organism evidence="4 5">
    <name type="scientific">Chloropicon roscoffensis</name>
    <dbReference type="NCBI Taxonomy" id="1461544"/>
    <lineage>
        <taxon>Eukaryota</taxon>
        <taxon>Viridiplantae</taxon>
        <taxon>Chlorophyta</taxon>
        <taxon>Chloropicophyceae</taxon>
        <taxon>Chloropicales</taxon>
        <taxon>Chloropicaceae</taxon>
        <taxon>Chloropicon</taxon>
    </lineage>
</organism>
<dbReference type="EMBL" id="CP151516">
    <property type="protein sequence ID" value="WZN66605.1"/>
    <property type="molecule type" value="Genomic_DNA"/>
</dbReference>
<dbReference type="Gene3D" id="2.160.20.10">
    <property type="entry name" value="Single-stranded right-handed beta-helix, Pectin lyase-like"/>
    <property type="match status" value="1"/>
</dbReference>
<accession>A0AAX4PLQ1</accession>
<protein>
    <recommendedName>
        <fullName evidence="3">Right handed beta helix domain-containing protein</fullName>
    </recommendedName>
</protein>
<keyword evidence="2" id="KW-0812">Transmembrane</keyword>
<keyword evidence="2" id="KW-1133">Transmembrane helix</keyword>
<name>A0AAX4PLQ1_9CHLO</name>
<evidence type="ECO:0000313" key="4">
    <source>
        <dbReference type="EMBL" id="WZN66605.1"/>
    </source>
</evidence>
<feature type="transmembrane region" description="Helical" evidence="2">
    <location>
        <begin position="740"/>
        <end position="762"/>
    </location>
</feature>
<proteinExistence type="predicted"/>
<dbReference type="Pfam" id="PF13229">
    <property type="entry name" value="Beta_helix"/>
    <property type="match status" value="1"/>
</dbReference>
<feature type="domain" description="Right handed beta helix" evidence="3">
    <location>
        <begin position="137"/>
        <end position="302"/>
    </location>
</feature>
<dbReference type="InterPro" id="IPR011050">
    <property type="entry name" value="Pectin_lyase_fold/virulence"/>
</dbReference>
<keyword evidence="2" id="KW-0472">Membrane</keyword>
<evidence type="ECO:0000313" key="5">
    <source>
        <dbReference type="Proteomes" id="UP001472866"/>
    </source>
</evidence>
<dbReference type="SUPFAM" id="SSF51126">
    <property type="entry name" value="Pectin lyase-like"/>
    <property type="match status" value="1"/>
</dbReference>
<feature type="transmembrane region" description="Helical" evidence="2">
    <location>
        <begin position="848"/>
        <end position="873"/>
    </location>
</feature>
<dbReference type="AlphaFoldDB" id="A0AAX4PLQ1"/>
<reference evidence="4 5" key="1">
    <citation type="submission" date="2024-03" db="EMBL/GenBank/DDBJ databases">
        <title>Complete genome sequence of the green alga Chloropicon roscoffensis RCC1871.</title>
        <authorList>
            <person name="Lemieux C."/>
            <person name="Pombert J.-F."/>
            <person name="Otis C."/>
            <person name="Turmel M."/>
        </authorList>
    </citation>
    <scope>NUCLEOTIDE SEQUENCE [LARGE SCALE GENOMIC DNA]</scope>
    <source>
        <strain evidence="4 5">RCC1871</strain>
    </source>
</reference>
<gene>
    <name evidence="4" type="ORF">HKI87_16g81720</name>
</gene>
<feature type="transmembrane region" description="Helical" evidence="2">
    <location>
        <begin position="922"/>
        <end position="945"/>
    </location>
</feature>
<evidence type="ECO:0000256" key="1">
    <source>
        <dbReference type="SAM" id="MobiDB-lite"/>
    </source>
</evidence>
<feature type="compositionally biased region" description="Basic and acidic residues" evidence="1">
    <location>
        <begin position="981"/>
        <end position="991"/>
    </location>
</feature>
<feature type="region of interest" description="Disordered" evidence="1">
    <location>
        <begin position="978"/>
        <end position="1028"/>
    </location>
</feature>
<sequence length="1049" mass="106364">MAPPDTKLRDDCRFLSVSPAAAARSGRFRLVAVVLLAHTLFGVLASRAHCVMVYAHPLHGQDRDKCGLTPEQPCRTLSASFLSLQDGDDLLLSEGLYADDKDVNLVLNKTNVTIRPVPLGAKVVFDLKRRGRLLDVINASQVTLSGLTVWNGTNSQGGGCIRIRNAKDVYLESCDFVGCESQGGRGGALLAHDSMVLLSDCRFADARADIGGAACVTGSAFVDFESCVFENTTADEAGGAAASLSRGGQLTAVHSRFLGSRSLGEGGGGAVLTGGASTTVVQGSLFEGTSAEGNGSGGALRSTGSSATLVFGGQSFGSTASLRGGFVSADESAVVEVRGSGVFSSRAGREGGGFCADQGATLRVLGGSVDGGMAAAGGGAAALGEALVLMEGIAVRRCQAARVGGGYLHGSARARTTLLDVSFEGNAAREGSALHVAAGTGEGGEGREGGPMVEARGATFEDNAAAGEGTVFVSGPGAAEGNRIGCGHLRREVLRLESSAFGQNGGAAGVFWDASPSAIRDLPCLPADLIGASRGGGEGEGPCFASTSPQMARVAAAGHDAAGIHPGAPADLLVTLLDALGQHCPLRWNASLPDRAEAEIDSPDGLSRFQGGASLGVSLRGGRALVSGATLLAPPASSVQVRVRVASPPLEWTAAVEVSSCPRGSLFDEKAASCLRACQLGDYTRVVEQECSGRWRRRRRAVEVLNATAPCAEGDGVGPPRRSRDASSGHCWYASWEDPVAVAAGSCCAIAAAAHLASGWWLPHRRRRRRRTPASRLPARALALGNALLVLGALVSSGGRPSPRKCAWASLALGLGFAAQQGSLLWANHRVAIVAGNASLGRRRGAALCGILPAGFALAAAAGSACLLAAAIVETSRSRTQREGERCSIGPAAGCLTAMQASLSAAAALASLRAGWGMRVPAAFASLTLASIAAAALSVALDYFVLSANGVPPRARLASRASGALLCSACAAPAALVSPPRDTEDAKEDAKAAPFGEDDVFFTAGSNDEGKGGGDDEEDGGQKLRPKVPNLLASAQVELAACGTTTAPS</sequence>
<evidence type="ECO:0000256" key="2">
    <source>
        <dbReference type="SAM" id="Phobius"/>
    </source>
</evidence>
<dbReference type="InterPro" id="IPR039448">
    <property type="entry name" value="Beta_helix"/>
</dbReference>
<keyword evidence="5" id="KW-1185">Reference proteome</keyword>
<dbReference type="Proteomes" id="UP001472866">
    <property type="component" value="Chromosome 16"/>
</dbReference>